<evidence type="ECO:0000313" key="4">
    <source>
        <dbReference type="Proteomes" id="UP000025245"/>
    </source>
</evidence>
<organism evidence="3 5">
    <name type="scientific">Streptococcus iniae</name>
    <name type="common">Streptococcus shiloi</name>
    <dbReference type="NCBI Taxonomy" id="1346"/>
    <lineage>
        <taxon>Bacteria</taxon>
        <taxon>Bacillati</taxon>
        <taxon>Bacillota</taxon>
        <taxon>Bacilli</taxon>
        <taxon>Lactobacillales</taxon>
        <taxon>Streptococcaceae</taxon>
        <taxon>Streptococcus</taxon>
    </lineage>
</organism>
<dbReference type="RefSeq" id="WP_003101091.1">
    <property type="nucleotide sequence ID" value="NZ_CP010783.1"/>
</dbReference>
<feature type="transmembrane region" description="Helical" evidence="1">
    <location>
        <begin position="6"/>
        <end position="28"/>
    </location>
</feature>
<evidence type="ECO:0000313" key="3">
    <source>
        <dbReference type="EMBL" id="RLU57889.1"/>
    </source>
</evidence>
<sequence length="66" mass="7434">MIHHVVLGLVIFTAVKIALIMIMSNIFLPKNGKQKAAIEGKESELKPSKIGHLKAAEKFKRDYFLK</sequence>
<keyword evidence="4" id="KW-1185">Reference proteome</keyword>
<reference evidence="3 5" key="2">
    <citation type="submission" date="2018-06" db="EMBL/GenBank/DDBJ databases">
        <title>Mutators as drivers of adaptation in pathogenic bacteria and a risk factor for host jumps and vaccine escape.</title>
        <authorList>
            <person name="Barnes A.C."/>
            <person name="Silayeva O."/>
        </authorList>
    </citation>
    <scope>NUCLEOTIDE SEQUENCE [LARGE SCALE GENOMIC DNA]</scope>
    <source>
        <strain evidence="3 5">QMA0445</strain>
    </source>
</reference>
<keyword evidence="1" id="KW-0812">Transmembrane</keyword>
<dbReference type="AlphaFoldDB" id="A0A3L8GLN4"/>
<dbReference type="Proteomes" id="UP000269148">
    <property type="component" value="Unassembled WGS sequence"/>
</dbReference>
<name>A0A3L8GLN4_STRIN</name>
<dbReference type="GeneID" id="35764885"/>
<accession>A0A3L8GLN4</accession>
<proteinExistence type="predicted"/>
<dbReference type="KEGG" id="siq:DQ08_02875"/>
<protein>
    <submittedName>
        <fullName evidence="3">Chemotaxis protein</fullName>
    </submittedName>
</protein>
<dbReference type="KEGG" id="sio:DW64_02865"/>
<dbReference type="EMBL" id="CP007586">
    <property type="protein sequence ID" value="AHY15423.1"/>
    <property type="molecule type" value="Genomic_DNA"/>
</dbReference>
<evidence type="ECO:0000313" key="2">
    <source>
        <dbReference type="EMBL" id="AHY15423.1"/>
    </source>
</evidence>
<gene>
    <name evidence="3" type="ORF">DIY07_03155</name>
    <name evidence="2" type="ORF">DQ08_02875</name>
</gene>
<dbReference type="KEGG" id="siz:SI82_03095"/>
<evidence type="ECO:0000256" key="1">
    <source>
        <dbReference type="SAM" id="Phobius"/>
    </source>
</evidence>
<reference evidence="2 4" key="1">
    <citation type="journal article" date="2014" name="Genome Announc.">
        <title>Complete Genome Sequence of a Virulent Strain, Streptococcus iniae ISET0901, Isolated from Diseased Tilapia.</title>
        <authorList>
            <person name="Pridgeon J.W."/>
            <person name="Zhang D."/>
            <person name="Zhang L."/>
        </authorList>
    </citation>
    <scope>NUCLEOTIDE SEQUENCE [LARGE SCALE GENOMIC DNA]</scope>
    <source>
        <strain evidence="2 4">ISET0901</strain>
    </source>
</reference>
<dbReference type="EMBL" id="QLQD01000032">
    <property type="protein sequence ID" value="RLU57889.1"/>
    <property type="molecule type" value="Genomic_DNA"/>
</dbReference>
<keyword evidence="1" id="KW-0472">Membrane</keyword>
<evidence type="ECO:0000313" key="5">
    <source>
        <dbReference type="Proteomes" id="UP000269148"/>
    </source>
</evidence>
<keyword evidence="1" id="KW-1133">Transmembrane helix</keyword>
<dbReference type="Proteomes" id="UP000025245">
    <property type="component" value="Chromosome"/>
</dbReference>